<organism evidence="11 12">
    <name type="scientific">Rhizodiscina lignyota</name>
    <dbReference type="NCBI Taxonomy" id="1504668"/>
    <lineage>
        <taxon>Eukaryota</taxon>
        <taxon>Fungi</taxon>
        <taxon>Dikarya</taxon>
        <taxon>Ascomycota</taxon>
        <taxon>Pezizomycotina</taxon>
        <taxon>Dothideomycetes</taxon>
        <taxon>Pleosporomycetidae</taxon>
        <taxon>Aulographales</taxon>
        <taxon>Rhizodiscinaceae</taxon>
        <taxon>Rhizodiscina</taxon>
    </lineage>
</organism>
<dbReference type="Proteomes" id="UP000799772">
    <property type="component" value="Unassembled WGS sequence"/>
</dbReference>
<feature type="binding site" evidence="9">
    <location>
        <position position="256"/>
    </location>
    <ligand>
        <name>urate</name>
        <dbReference type="ChEBI" id="CHEBI:17775"/>
    </ligand>
</feature>
<dbReference type="GO" id="GO:0004846">
    <property type="term" value="F:urate oxidase activity"/>
    <property type="evidence" value="ECO:0007669"/>
    <property type="project" value="UniProtKB-EC"/>
</dbReference>
<feature type="binding site" evidence="9">
    <location>
        <position position="230"/>
    </location>
    <ligand>
        <name>urate</name>
        <dbReference type="ChEBI" id="CHEBI:17775"/>
    </ligand>
</feature>
<proteinExistence type="inferred from homology"/>
<feature type="binding site" evidence="9">
    <location>
        <position position="162"/>
    </location>
    <ligand>
        <name>urate</name>
        <dbReference type="ChEBI" id="CHEBI:17775"/>
    </ligand>
</feature>
<dbReference type="GO" id="GO:0005777">
    <property type="term" value="C:peroxisome"/>
    <property type="evidence" value="ECO:0007669"/>
    <property type="project" value="UniProtKB-SubCell"/>
</dbReference>
<dbReference type="PANTHER" id="PTHR42874">
    <property type="entry name" value="URICASE"/>
    <property type="match status" value="1"/>
</dbReference>
<feature type="binding site" evidence="9">
    <location>
        <position position="229"/>
    </location>
    <ligand>
        <name>urate</name>
        <dbReference type="ChEBI" id="CHEBI:17775"/>
    </ligand>
</feature>
<evidence type="ECO:0000256" key="2">
    <source>
        <dbReference type="ARBA" id="ARBA00004831"/>
    </source>
</evidence>
<protein>
    <recommendedName>
        <fullName evidence="7 10">Uricase</fullName>
        <ecNumber evidence="7 10">1.7.3.3</ecNumber>
    </recommendedName>
    <alternativeName>
        <fullName evidence="7">Urate oxidase</fullName>
    </alternativeName>
</protein>
<evidence type="ECO:0000256" key="8">
    <source>
        <dbReference type="PIRSR" id="PIRSR000241-1"/>
    </source>
</evidence>
<dbReference type="Gene3D" id="3.10.270.10">
    <property type="entry name" value="Urate Oxidase"/>
    <property type="match status" value="1"/>
</dbReference>
<feature type="binding site" evidence="9">
    <location>
        <position position="256"/>
    </location>
    <ligand>
        <name>O2</name>
        <dbReference type="ChEBI" id="CHEBI:15379"/>
    </ligand>
</feature>
<dbReference type="GO" id="GO:0006145">
    <property type="term" value="P:purine nucleobase catabolic process"/>
    <property type="evidence" value="ECO:0007669"/>
    <property type="project" value="TreeGrafter"/>
</dbReference>
<feature type="binding site" evidence="9">
    <location>
        <position position="162"/>
    </location>
    <ligand>
        <name>5-hydroxyisourate</name>
        <dbReference type="ChEBI" id="CHEBI:18072"/>
    </ligand>
</feature>
<evidence type="ECO:0000313" key="11">
    <source>
        <dbReference type="EMBL" id="KAF2103803.1"/>
    </source>
</evidence>
<dbReference type="SUPFAM" id="SSF55620">
    <property type="entry name" value="Tetrahydrobiopterin biosynthesis enzymes-like"/>
    <property type="match status" value="2"/>
</dbReference>
<keyword evidence="6 7" id="KW-0576">Peroxisome</keyword>
<gene>
    <name evidence="11" type="ORF">NA57DRAFT_30713</name>
</gene>
<evidence type="ECO:0000256" key="3">
    <source>
        <dbReference type="ARBA" id="ARBA00009760"/>
    </source>
</evidence>
<dbReference type="PANTHER" id="PTHR42874:SF1">
    <property type="entry name" value="URICASE"/>
    <property type="match status" value="1"/>
</dbReference>
<comment type="catalytic activity">
    <reaction evidence="7 10">
        <text>urate + O2 + H2O = 5-hydroxyisourate + H2O2</text>
        <dbReference type="Rhea" id="RHEA:21368"/>
        <dbReference type="ChEBI" id="CHEBI:15377"/>
        <dbReference type="ChEBI" id="CHEBI:15379"/>
        <dbReference type="ChEBI" id="CHEBI:16240"/>
        <dbReference type="ChEBI" id="CHEBI:17775"/>
        <dbReference type="ChEBI" id="CHEBI:18072"/>
        <dbReference type="EC" id="1.7.3.3"/>
    </reaction>
</comment>
<feature type="binding site" evidence="9">
    <location>
        <position position="61"/>
    </location>
    <ligand>
        <name>5-hydroxyisourate</name>
        <dbReference type="ChEBI" id="CHEBI:18072"/>
    </ligand>
</feature>
<feature type="binding site" evidence="9">
    <location>
        <position position="61"/>
    </location>
    <ligand>
        <name>urate</name>
        <dbReference type="ChEBI" id="CHEBI:17775"/>
    </ligand>
</feature>
<comment type="subcellular location">
    <subcellularLocation>
        <location evidence="1 7">Peroxisome</location>
    </subcellularLocation>
</comment>
<evidence type="ECO:0000256" key="5">
    <source>
        <dbReference type="ARBA" id="ARBA00023002"/>
    </source>
</evidence>
<dbReference type="EMBL" id="ML978121">
    <property type="protein sequence ID" value="KAF2103803.1"/>
    <property type="molecule type" value="Genomic_DNA"/>
</dbReference>
<comment type="function">
    <text evidence="7 10">Catalyzes the oxidation of uric acid to 5-hydroxyisourate, which is further processed to form (S)-allantoin.</text>
</comment>
<comment type="pathway">
    <text evidence="2 7">Purine metabolism; urate degradation; (S)-allantoin from urate: step 1/3.</text>
</comment>
<name>A0A9P4IPP6_9PEZI</name>
<evidence type="ECO:0000256" key="10">
    <source>
        <dbReference type="RuleBase" id="RU004455"/>
    </source>
</evidence>
<evidence type="ECO:0000256" key="1">
    <source>
        <dbReference type="ARBA" id="ARBA00004275"/>
    </source>
</evidence>
<sequence>MDQFNLELARYGKHTVRVYKVMRNAETGVQDVCEMTLNVMLEGEIEASWTHADNTPIVATDSIKNTVYILAKEHAVTPPEYFAALIGKHFNTTYPHIHATSVSITVHRWTRMVFDGVPHPHSFIRDGEETRTVEARIEENGPTTITSGIKGMLVLKSTGSQFHGYVKDEYTTLPETWDRVLSTSVDCTWEWAPFPTFEAVEANKDFDSAWESARRITMKTFADEDSASVQDTTYKMACSILAAVPGVDGVRYELPNKHYFEINLSWHKGIKNTGKDAEVYAPQWGPSGTIQCYATRKR</sequence>
<keyword evidence="12" id="KW-1185">Reference proteome</keyword>
<dbReference type="GO" id="GO:0019628">
    <property type="term" value="P:urate catabolic process"/>
    <property type="evidence" value="ECO:0007669"/>
    <property type="project" value="TreeGrafter"/>
</dbReference>
<evidence type="ECO:0000256" key="4">
    <source>
        <dbReference type="ARBA" id="ARBA00022631"/>
    </source>
</evidence>
<dbReference type="Pfam" id="PF01014">
    <property type="entry name" value="Uricase"/>
    <property type="match status" value="2"/>
</dbReference>
<feature type="active site" description="Charge relay system" evidence="8">
    <location>
        <position position="258"/>
    </location>
</feature>
<evidence type="ECO:0000313" key="12">
    <source>
        <dbReference type="Proteomes" id="UP000799772"/>
    </source>
</evidence>
<keyword evidence="4 7" id="KW-0659">Purine metabolism</keyword>
<reference evidence="11" key="1">
    <citation type="journal article" date="2020" name="Stud. Mycol.">
        <title>101 Dothideomycetes genomes: a test case for predicting lifestyles and emergence of pathogens.</title>
        <authorList>
            <person name="Haridas S."/>
            <person name="Albert R."/>
            <person name="Binder M."/>
            <person name="Bloem J."/>
            <person name="Labutti K."/>
            <person name="Salamov A."/>
            <person name="Andreopoulos B."/>
            <person name="Baker S."/>
            <person name="Barry K."/>
            <person name="Bills G."/>
            <person name="Bluhm B."/>
            <person name="Cannon C."/>
            <person name="Castanera R."/>
            <person name="Culley D."/>
            <person name="Daum C."/>
            <person name="Ezra D."/>
            <person name="Gonzalez J."/>
            <person name="Henrissat B."/>
            <person name="Kuo A."/>
            <person name="Liang C."/>
            <person name="Lipzen A."/>
            <person name="Lutzoni F."/>
            <person name="Magnuson J."/>
            <person name="Mondo S."/>
            <person name="Nolan M."/>
            <person name="Ohm R."/>
            <person name="Pangilinan J."/>
            <person name="Park H.-J."/>
            <person name="Ramirez L."/>
            <person name="Alfaro M."/>
            <person name="Sun H."/>
            <person name="Tritt A."/>
            <person name="Yoshinaga Y."/>
            <person name="Zwiers L.-H."/>
            <person name="Turgeon B."/>
            <person name="Goodwin S."/>
            <person name="Spatafora J."/>
            <person name="Crous P."/>
            <person name="Grigoriev I."/>
        </authorList>
    </citation>
    <scope>NUCLEOTIDE SEQUENCE</scope>
    <source>
        <strain evidence="11">CBS 133067</strain>
    </source>
</reference>
<dbReference type="PIRSF" id="PIRSF000241">
    <property type="entry name" value="Urate_oxidase"/>
    <property type="match status" value="1"/>
</dbReference>
<dbReference type="NCBIfam" id="TIGR03383">
    <property type="entry name" value="urate_oxi"/>
    <property type="match status" value="1"/>
</dbReference>
<feature type="binding site" evidence="9">
    <location>
        <position position="60"/>
    </location>
    <ligand>
        <name>urate</name>
        <dbReference type="ChEBI" id="CHEBI:17775"/>
    </ligand>
</feature>
<keyword evidence="5 7" id="KW-0560">Oxidoreductase</keyword>
<dbReference type="PRINTS" id="PR00093">
    <property type="entry name" value="URICASE"/>
</dbReference>
<feature type="active site" description="Charge relay system" evidence="8">
    <location>
        <position position="13"/>
    </location>
</feature>
<evidence type="ECO:0000256" key="6">
    <source>
        <dbReference type="ARBA" id="ARBA00023140"/>
    </source>
</evidence>
<dbReference type="InterPro" id="IPR002042">
    <property type="entry name" value="Uricase"/>
</dbReference>
<comment type="caution">
    <text evidence="11">The sequence shown here is derived from an EMBL/GenBank/DDBJ whole genome shotgun (WGS) entry which is preliminary data.</text>
</comment>
<dbReference type="OrthoDB" id="9992118at2759"/>
<feature type="binding site" evidence="9">
    <location>
        <position position="60"/>
    </location>
    <ligand>
        <name>O2</name>
        <dbReference type="ChEBI" id="CHEBI:15379"/>
    </ligand>
</feature>
<dbReference type="AlphaFoldDB" id="A0A9P4IPP6"/>
<evidence type="ECO:0000256" key="7">
    <source>
        <dbReference type="PIRNR" id="PIRNR000241"/>
    </source>
</evidence>
<comment type="similarity">
    <text evidence="3 7 10">Belongs to the uricase family.</text>
</comment>
<evidence type="ECO:0000256" key="9">
    <source>
        <dbReference type="PIRSR" id="PIRSR000241-2"/>
    </source>
</evidence>
<dbReference type="EC" id="1.7.3.3" evidence="7 10"/>
<feature type="active site" description="Charge relay system" evidence="8">
    <location>
        <position position="60"/>
    </location>
</feature>
<feature type="binding site" evidence="9">
    <location>
        <position position="256"/>
    </location>
    <ligand>
        <name>5-hydroxyisourate</name>
        <dbReference type="ChEBI" id="CHEBI:18072"/>
    </ligand>
</feature>
<dbReference type="FunFam" id="3.10.270.10:FF:000001">
    <property type="entry name" value="Uricase"/>
    <property type="match status" value="1"/>
</dbReference>
<accession>A0A9P4IPP6</accession>
<feature type="binding site" evidence="9">
    <location>
        <position position="230"/>
    </location>
    <ligand>
        <name>5-hydroxyisourate</name>
        <dbReference type="ChEBI" id="CHEBI:18072"/>
    </ligand>
</feature>
<feature type="binding site" evidence="9">
    <location>
        <position position="60"/>
    </location>
    <ligand>
        <name>5-hydroxyisourate</name>
        <dbReference type="ChEBI" id="CHEBI:18072"/>
    </ligand>
</feature>
<feature type="binding site" evidence="9">
    <location>
        <position position="179"/>
    </location>
    <ligand>
        <name>urate</name>
        <dbReference type="ChEBI" id="CHEBI:17775"/>
    </ligand>
</feature>
<feature type="binding site" evidence="9">
    <location>
        <position position="179"/>
    </location>
    <ligand>
        <name>5-hydroxyisourate</name>
        <dbReference type="ChEBI" id="CHEBI:18072"/>
    </ligand>
</feature>